<comment type="catalytic activity">
    <reaction evidence="5 6">
        <text>NAD(+) + ATP = ADP + NADP(+) + H(+)</text>
        <dbReference type="Rhea" id="RHEA:18629"/>
        <dbReference type="ChEBI" id="CHEBI:15378"/>
        <dbReference type="ChEBI" id="CHEBI:30616"/>
        <dbReference type="ChEBI" id="CHEBI:57540"/>
        <dbReference type="ChEBI" id="CHEBI:58349"/>
        <dbReference type="ChEBI" id="CHEBI:456216"/>
        <dbReference type="EC" id="2.7.1.23"/>
    </reaction>
</comment>
<feature type="binding site" evidence="6">
    <location>
        <position position="72"/>
    </location>
    <ligand>
        <name>NAD(+)</name>
        <dbReference type="ChEBI" id="CHEBI:57540"/>
    </ligand>
</feature>
<comment type="subcellular location">
    <subcellularLocation>
        <location evidence="6">Cytoplasm</location>
    </subcellularLocation>
</comment>
<dbReference type="Proteomes" id="UP000198582">
    <property type="component" value="Unassembled WGS sequence"/>
</dbReference>
<organism evidence="7 8">
    <name type="scientific">Amycolatopsis saalfeldensis</name>
    <dbReference type="NCBI Taxonomy" id="394193"/>
    <lineage>
        <taxon>Bacteria</taxon>
        <taxon>Bacillati</taxon>
        <taxon>Actinomycetota</taxon>
        <taxon>Actinomycetes</taxon>
        <taxon>Pseudonocardiales</taxon>
        <taxon>Pseudonocardiaceae</taxon>
        <taxon>Amycolatopsis</taxon>
    </lineage>
</organism>
<keyword evidence="2 6" id="KW-0418">Kinase</keyword>
<keyword evidence="8" id="KW-1185">Reference proteome</keyword>
<dbReference type="Gene3D" id="2.60.200.30">
    <property type="entry name" value="Probable inorganic polyphosphate/atp-NAD kinase, domain 2"/>
    <property type="match status" value="1"/>
</dbReference>
<dbReference type="InterPro" id="IPR016064">
    <property type="entry name" value="NAD/diacylglycerol_kinase_sf"/>
</dbReference>
<evidence type="ECO:0000313" key="7">
    <source>
        <dbReference type="EMBL" id="SEO84164.1"/>
    </source>
</evidence>
<keyword evidence="4 6" id="KW-0520">NAD</keyword>
<dbReference type="InterPro" id="IPR017438">
    <property type="entry name" value="ATP-NAD_kinase_N"/>
</dbReference>
<keyword evidence="6" id="KW-0963">Cytoplasm</keyword>
<dbReference type="STRING" id="394193.SAMN04489732_102357"/>
<dbReference type="GO" id="GO:0019674">
    <property type="term" value="P:NAD+ metabolic process"/>
    <property type="evidence" value="ECO:0007669"/>
    <property type="project" value="InterPro"/>
</dbReference>
<feature type="binding site" evidence="6">
    <location>
        <begin position="177"/>
        <end position="182"/>
    </location>
    <ligand>
        <name>NAD(+)</name>
        <dbReference type="ChEBI" id="CHEBI:57540"/>
    </ligand>
</feature>
<feature type="active site" description="Proton acceptor" evidence="6">
    <location>
        <position position="67"/>
    </location>
</feature>
<dbReference type="InterPro" id="IPR017437">
    <property type="entry name" value="ATP-NAD_kinase_PpnK-typ_C"/>
</dbReference>
<comment type="similarity">
    <text evidence="6">Belongs to the NAD kinase family.</text>
</comment>
<feature type="binding site" evidence="6">
    <location>
        <position position="166"/>
    </location>
    <ligand>
        <name>NAD(+)</name>
        <dbReference type="ChEBI" id="CHEBI:57540"/>
    </ligand>
</feature>
<comment type="caution">
    <text evidence="6">Lacks conserved residue(s) required for the propagation of feature annotation.</text>
</comment>
<evidence type="ECO:0000256" key="2">
    <source>
        <dbReference type="ARBA" id="ARBA00022777"/>
    </source>
</evidence>
<dbReference type="PANTHER" id="PTHR20275:SF0">
    <property type="entry name" value="NAD KINASE"/>
    <property type="match status" value="1"/>
</dbReference>
<dbReference type="GO" id="GO:0005524">
    <property type="term" value="F:ATP binding"/>
    <property type="evidence" value="ECO:0007669"/>
    <property type="project" value="UniProtKB-KW"/>
</dbReference>
<dbReference type="Pfam" id="PF01513">
    <property type="entry name" value="NAD_kinase"/>
    <property type="match status" value="1"/>
</dbReference>
<comment type="function">
    <text evidence="6">Involved in the regulation of the intracellular balance of NAD and NADP, and is a key enzyme in the biosynthesis of NADP. Catalyzes specifically the phosphorylation on 2'-hydroxyl of the adenosine moiety of NAD to yield NADP.</text>
</comment>
<dbReference type="GO" id="GO:0003951">
    <property type="term" value="F:NAD+ kinase activity"/>
    <property type="evidence" value="ECO:0007669"/>
    <property type="project" value="UniProtKB-UniRule"/>
</dbReference>
<dbReference type="GO" id="GO:0006741">
    <property type="term" value="P:NADP+ biosynthetic process"/>
    <property type="evidence" value="ECO:0007669"/>
    <property type="project" value="UniProtKB-UniRule"/>
</dbReference>
<dbReference type="AlphaFoldDB" id="A0A1H8T0R1"/>
<evidence type="ECO:0000313" key="8">
    <source>
        <dbReference type="Proteomes" id="UP000198582"/>
    </source>
</evidence>
<dbReference type="EC" id="2.7.1.23" evidence="6"/>
<evidence type="ECO:0000256" key="5">
    <source>
        <dbReference type="ARBA" id="ARBA00047925"/>
    </source>
</evidence>
<keyword evidence="3 6" id="KW-0521">NADP</keyword>
<reference evidence="8" key="1">
    <citation type="submission" date="2016-10" db="EMBL/GenBank/DDBJ databases">
        <authorList>
            <person name="Varghese N."/>
            <person name="Submissions S."/>
        </authorList>
    </citation>
    <scope>NUCLEOTIDE SEQUENCE [LARGE SCALE GENOMIC DNA]</scope>
    <source>
        <strain evidence="8">DSM 44993</strain>
    </source>
</reference>
<dbReference type="RefSeq" id="WP_091613811.1">
    <property type="nucleotide sequence ID" value="NZ_FOEF01000002.1"/>
</dbReference>
<feature type="binding site" evidence="6">
    <location>
        <begin position="136"/>
        <end position="137"/>
    </location>
    <ligand>
        <name>NAD(+)</name>
        <dbReference type="ChEBI" id="CHEBI:57540"/>
    </ligand>
</feature>
<sequence length="300" mass="31076">MHSAGLVLHPRRDSAAAVAAVLGWATNRGIEILGIADEIDRLDCAAVPVTPAELGSRSDLVVSLGGDGTMLRAMRLADRQRAPVLGVNLGKLGFLAEVDVPDLPDALSAIDGKEFTVEPRLAVDATLRGQTVTAFNDVAVVRVPGDGSAVVAVRVNDQPFVSYAADAVIVATPTGSTAYSFSAGGPITSPAVEALLVTPAAPHSAYSRGVVLSVHDTVALEVLPSSGRLAVEVDGQVAGYVEPGDSIDLCSRPSAARVVRLGMTTFFQRARRKLRLTDSAEIPSVWPGDRGLSGDDLPIG</sequence>
<dbReference type="SUPFAM" id="SSF111331">
    <property type="entry name" value="NAD kinase/diacylglycerol kinase-like"/>
    <property type="match status" value="1"/>
</dbReference>
<dbReference type="GO" id="GO:0046872">
    <property type="term" value="F:metal ion binding"/>
    <property type="evidence" value="ECO:0007669"/>
    <property type="project" value="UniProtKB-UniRule"/>
</dbReference>
<evidence type="ECO:0000256" key="4">
    <source>
        <dbReference type="ARBA" id="ARBA00023027"/>
    </source>
</evidence>
<protein>
    <recommendedName>
        <fullName evidence="6">NAD kinase</fullName>
        <ecNumber evidence="6">2.7.1.23</ecNumber>
    </recommendedName>
    <alternativeName>
        <fullName evidence="6">ATP-dependent NAD kinase</fullName>
    </alternativeName>
</protein>
<evidence type="ECO:0000256" key="6">
    <source>
        <dbReference type="HAMAP-Rule" id="MF_00361"/>
    </source>
</evidence>
<dbReference type="Pfam" id="PF20143">
    <property type="entry name" value="NAD_kinase_C"/>
    <property type="match status" value="1"/>
</dbReference>
<dbReference type="PANTHER" id="PTHR20275">
    <property type="entry name" value="NAD KINASE"/>
    <property type="match status" value="1"/>
</dbReference>
<keyword evidence="1 6" id="KW-0808">Transferase</keyword>
<keyword evidence="6" id="KW-0547">Nucleotide-binding</keyword>
<dbReference type="InterPro" id="IPR002504">
    <property type="entry name" value="NADK"/>
</dbReference>
<dbReference type="GO" id="GO:0051287">
    <property type="term" value="F:NAD binding"/>
    <property type="evidence" value="ECO:0007669"/>
    <property type="project" value="UniProtKB-ARBA"/>
</dbReference>
<dbReference type="EMBL" id="FOEF01000002">
    <property type="protein sequence ID" value="SEO84164.1"/>
    <property type="molecule type" value="Genomic_DNA"/>
</dbReference>
<feature type="binding site" evidence="6">
    <location>
        <begin position="67"/>
        <end position="68"/>
    </location>
    <ligand>
        <name>NAD(+)</name>
        <dbReference type="ChEBI" id="CHEBI:57540"/>
    </ligand>
</feature>
<feature type="binding site" evidence="6">
    <location>
        <position position="236"/>
    </location>
    <ligand>
        <name>NAD(+)</name>
        <dbReference type="ChEBI" id="CHEBI:57540"/>
    </ligand>
</feature>
<comment type="cofactor">
    <cofactor evidence="6">
        <name>a divalent metal cation</name>
        <dbReference type="ChEBI" id="CHEBI:60240"/>
    </cofactor>
</comment>
<accession>A0A1H8T0R1</accession>
<evidence type="ECO:0000256" key="3">
    <source>
        <dbReference type="ARBA" id="ARBA00022857"/>
    </source>
</evidence>
<evidence type="ECO:0000256" key="1">
    <source>
        <dbReference type="ARBA" id="ARBA00022679"/>
    </source>
</evidence>
<dbReference type="HAMAP" id="MF_00361">
    <property type="entry name" value="NAD_kinase"/>
    <property type="match status" value="1"/>
</dbReference>
<dbReference type="Gene3D" id="3.40.50.10330">
    <property type="entry name" value="Probable inorganic polyphosphate/atp-NAD kinase, domain 1"/>
    <property type="match status" value="1"/>
</dbReference>
<feature type="binding site" evidence="6">
    <location>
        <position position="201"/>
    </location>
    <ligand>
        <name>NAD(+)</name>
        <dbReference type="ChEBI" id="CHEBI:57540"/>
    </ligand>
</feature>
<gene>
    <name evidence="6" type="primary">nadK</name>
    <name evidence="7" type="ORF">SAMN04489732_102357</name>
</gene>
<keyword evidence="6" id="KW-0067">ATP-binding</keyword>
<proteinExistence type="inferred from homology"/>
<name>A0A1H8T0R1_9PSEU</name>
<dbReference type="GO" id="GO:0005737">
    <property type="term" value="C:cytoplasm"/>
    <property type="evidence" value="ECO:0007669"/>
    <property type="project" value="UniProtKB-SubCell"/>
</dbReference>
<dbReference type="OrthoDB" id="9774737at2"/>